<reference evidence="2 3" key="1">
    <citation type="submission" date="2021-03" db="EMBL/GenBank/DDBJ databases">
        <title>Sequencing the genomes of 1000 actinobacteria strains.</title>
        <authorList>
            <person name="Klenk H.-P."/>
        </authorList>
    </citation>
    <scope>NUCLEOTIDE SEQUENCE [LARGE SCALE GENOMIC DNA]</scope>
    <source>
        <strain evidence="2 3">DSM 44580</strain>
    </source>
</reference>
<dbReference type="Pfam" id="PF19809">
    <property type="entry name" value="DUF6292"/>
    <property type="match status" value="1"/>
</dbReference>
<dbReference type="EMBL" id="JAGIOO010000001">
    <property type="protein sequence ID" value="MBP2471716.1"/>
    <property type="molecule type" value="Genomic_DNA"/>
</dbReference>
<gene>
    <name evidence="2" type="ORF">JOF53_000588</name>
</gene>
<keyword evidence="3" id="KW-1185">Reference proteome</keyword>
<accession>A0ABS5A583</accession>
<name>A0ABS5A583_9PSEU</name>
<evidence type="ECO:0000313" key="2">
    <source>
        <dbReference type="EMBL" id="MBP2471716.1"/>
    </source>
</evidence>
<evidence type="ECO:0000259" key="1">
    <source>
        <dbReference type="Pfam" id="PF19809"/>
    </source>
</evidence>
<dbReference type="RefSeq" id="WP_169733863.1">
    <property type="nucleotide sequence ID" value="NZ_JAGIOO010000001.1"/>
</dbReference>
<protein>
    <recommendedName>
        <fullName evidence="1">DUF6292 domain-containing protein</fullName>
    </recommendedName>
</protein>
<comment type="caution">
    <text evidence="2">The sequence shown here is derived from an EMBL/GenBank/DDBJ whole genome shotgun (WGS) entry which is preliminary data.</text>
</comment>
<dbReference type="Proteomes" id="UP001519363">
    <property type="component" value="Unassembled WGS sequence"/>
</dbReference>
<dbReference type="InterPro" id="IPR046259">
    <property type="entry name" value="DUF6292"/>
</dbReference>
<feature type="domain" description="DUF6292" evidence="1">
    <location>
        <begin position="19"/>
        <end position="105"/>
    </location>
</feature>
<organism evidence="2 3">
    <name type="scientific">Crossiella equi</name>
    <dbReference type="NCBI Taxonomy" id="130796"/>
    <lineage>
        <taxon>Bacteria</taxon>
        <taxon>Bacillati</taxon>
        <taxon>Actinomycetota</taxon>
        <taxon>Actinomycetes</taxon>
        <taxon>Pseudonocardiales</taxon>
        <taxon>Pseudonocardiaceae</taxon>
        <taxon>Crossiella</taxon>
    </lineage>
</organism>
<proteinExistence type="predicted"/>
<evidence type="ECO:0000313" key="3">
    <source>
        <dbReference type="Proteomes" id="UP001519363"/>
    </source>
</evidence>
<sequence length="142" mass="15406">MTGAVMDTEHAFLRGLEGYVAEVARLLGVGMESCTIEPEPPASAYLALDWRLARFPGLDVALLWEERRGWYVALESRTGEDLIALVFYGAELLPAPGHLVRFLADLRSDTHQLGQPGAPEIPVTPRVELVAALARHTGASSV</sequence>